<dbReference type="EMBL" id="NSKE01000012">
    <property type="protein sequence ID" value="PAU92891.1"/>
    <property type="molecule type" value="Genomic_DNA"/>
</dbReference>
<feature type="domain" description="DUF5723" evidence="1">
    <location>
        <begin position="80"/>
        <end position="459"/>
    </location>
</feature>
<dbReference type="Proteomes" id="UP000218831">
    <property type="component" value="Unassembled WGS sequence"/>
</dbReference>
<dbReference type="Pfam" id="PF18990">
    <property type="entry name" value="DUF5723"/>
    <property type="match status" value="1"/>
</dbReference>
<comment type="caution">
    <text evidence="2">The sequence shown here is derived from an EMBL/GenBank/DDBJ whole genome shotgun (WGS) entry which is preliminary data.</text>
</comment>
<accession>A0A2A2G5H7</accession>
<organism evidence="2 3">
    <name type="scientific">Fodinibius salipaludis</name>
    <dbReference type="NCBI Taxonomy" id="2032627"/>
    <lineage>
        <taxon>Bacteria</taxon>
        <taxon>Pseudomonadati</taxon>
        <taxon>Balneolota</taxon>
        <taxon>Balneolia</taxon>
        <taxon>Balneolales</taxon>
        <taxon>Balneolaceae</taxon>
        <taxon>Fodinibius</taxon>
    </lineage>
</organism>
<proteinExistence type="predicted"/>
<evidence type="ECO:0000313" key="3">
    <source>
        <dbReference type="Proteomes" id="UP000218831"/>
    </source>
</evidence>
<dbReference type="InterPro" id="IPR043781">
    <property type="entry name" value="DUF5723"/>
</dbReference>
<reference evidence="2 3" key="1">
    <citation type="submission" date="2017-08" db="EMBL/GenBank/DDBJ databases">
        <title>Aliifodinibius alkalisoli sp. nov., isolated from saline alkaline soil.</title>
        <authorList>
            <person name="Liu D."/>
            <person name="Zhang G."/>
        </authorList>
    </citation>
    <scope>NUCLEOTIDE SEQUENCE [LARGE SCALE GENOMIC DNA]</scope>
    <source>
        <strain evidence="2 3">WN023</strain>
    </source>
</reference>
<dbReference type="AlphaFoldDB" id="A0A2A2G5H7"/>
<name>A0A2A2G5H7_9BACT</name>
<evidence type="ECO:0000313" key="2">
    <source>
        <dbReference type="EMBL" id="PAU92891.1"/>
    </source>
</evidence>
<gene>
    <name evidence="2" type="ORF">CK503_14490</name>
</gene>
<keyword evidence="3" id="KW-1185">Reference proteome</keyword>
<protein>
    <recommendedName>
        <fullName evidence="1">DUF5723 domain-containing protein</fullName>
    </recommendedName>
</protein>
<dbReference type="Gene3D" id="2.40.160.60">
    <property type="entry name" value="Outer membrane protein transport protein (OMPP1/FadL/TodX)"/>
    <property type="match status" value="1"/>
</dbReference>
<evidence type="ECO:0000259" key="1">
    <source>
        <dbReference type="Pfam" id="PF18990"/>
    </source>
</evidence>
<sequence>MLCGISISLQAQPVLNAQNTALGGGGTAYLSGNGALFWNPANLAINDRHGTIHINMGETGILYEPVLSSDVAGDQFLNFTDSYFPYKPDAVDITPTQRQTILDKNYPRKRLVSQHQTRTDIMLGGISWYRGDETFSLAARARYSSRIKVGKGWYSDAYVQQNNQEVRDFTLNQHISKNLEIALGYGREFTFFEGLFARLSKLYVGVSPKFIIAGPSFSATHYGQQQRSDDRSHNQYVTGFSYQSSGEYSQMTQSYLSSGNPQTAINNNLNKRFDFEPTGYGTAFDFGLTYLIPIGGELNIIENEPQKSVAGKSLRIAISFNDIGVIRYTKQPLSFSAAEDTLQIGREYPKQSMFIGSGGQYLTYFEEASEVDNPFDRAQNPNENAFSVPTPASLNGGIMLDLERIKLMGDLTVGLNNTALTDTKLAMHLGMEVRPIKQIPLRMGTRLAAGLPAHVGVGTGYESRYWDFNIGTQIIFRSHTLTTELVGGAFAGLQLHL</sequence>